<dbReference type="Proteomes" id="UP000658720">
    <property type="component" value="Unassembled WGS sequence"/>
</dbReference>
<dbReference type="SUPFAM" id="SSF51261">
    <property type="entry name" value="Duplicated hybrid motif"/>
    <property type="match status" value="1"/>
</dbReference>
<protein>
    <submittedName>
        <fullName evidence="2">M23 family metallopeptidase</fullName>
    </submittedName>
</protein>
<comment type="caution">
    <text evidence="2">The sequence shown here is derived from an EMBL/GenBank/DDBJ whole genome shotgun (WGS) entry which is preliminary data.</text>
</comment>
<organism evidence="2 3">
    <name type="scientific">Synechocystis salina LEGE 00031</name>
    <dbReference type="NCBI Taxonomy" id="1828736"/>
    <lineage>
        <taxon>Bacteria</taxon>
        <taxon>Bacillati</taxon>
        <taxon>Cyanobacteriota</taxon>
        <taxon>Cyanophyceae</taxon>
        <taxon>Synechococcales</taxon>
        <taxon>Merismopediaceae</taxon>
        <taxon>Synechocystis</taxon>
    </lineage>
</organism>
<name>A0ABR9VP48_9SYNC</name>
<dbReference type="EMBL" id="JADEVV010000008">
    <property type="protein sequence ID" value="MBE9253099.1"/>
    <property type="molecule type" value="Genomic_DNA"/>
</dbReference>
<keyword evidence="3" id="KW-1185">Reference proteome</keyword>
<gene>
    <name evidence="2" type="ORF">IQ217_04320</name>
</gene>
<dbReference type="InterPro" id="IPR018392">
    <property type="entry name" value="LysM"/>
</dbReference>
<dbReference type="Pfam" id="PF01551">
    <property type="entry name" value="Peptidase_M23"/>
    <property type="match status" value="1"/>
</dbReference>
<dbReference type="Pfam" id="PF01476">
    <property type="entry name" value="LysM"/>
    <property type="match status" value="1"/>
</dbReference>
<evidence type="ECO:0000313" key="3">
    <source>
        <dbReference type="Proteomes" id="UP000658720"/>
    </source>
</evidence>
<dbReference type="CDD" id="cd12797">
    <property type="entry name" value="M23_peptidase"/>
    <property type="match status" value="1"/>
</dbReference>
<dbReference type="PANTHER" id="PTHR21666">
    <property type="entry name" value="PEPTIDASE-RELATED"/>
    <property type="match status" value="1"/>
</dbReference>
<dbReference type="InterPro" id="IPR050570">
    <property type="entry name" value="Cell_wall_metabolism_enzyme"/>
</dbReference>
<dbReference type="PANTHER" id="PTHR21666:SF290">
    <property type="entry name" value="PEPTIDASE M23 DOMAIN PROTEIN"/>
    <property type="match status" value="1"/>
</dbReference>
<accession>A0ABR9VP48</accession>
<evidence type="ECO:0000259" key="1">
    <source>
        <dbReference type="PROSITE" id="PS51782"/>
    </source>
</evidence>
<dbReference type="SMART" id="SM00257">
    <property type="entry name" value="LysM"/>
    <property type="match status" value="1"/>
</dbReference>
<proteinExistence type="predicted"/>
<dbReference type="InterPro" id="IPR016047">
    <property type="entry name" value="M23ase_b-sheet_dom"/>
</dbReference>
<evidence type="ECO:0000313" key="2">
    <source>
        <dbReference type="EMBL" id="MBE9253099.1"/>
    </source>
</evidence>
<dbReference type="InterPro" id="IPR011055">
    <property type="entry name" value="Dup_hybrid_motif"/>
</dbReference>
<dbReference type="InterPro" id="IPR036779">
    <property type="entry name" value="LysM_dom_sf"/>
</dbReference>
<dbReference type="Gene3D" id="2.70.70.10">
    <property type="entry name" value="Glucose Permease (Domain IIA)"/>
    <property type="match status" value="1"/>
</dbReference>
<dbReference type="PROSITE" id="PS51782">
    <property type="entry name" value="LYSM"/>
    <property type="match status" value="1"/>
</dbReference>
<dbReference type="Gene3D" id="3.10.350.10">
    <property type="entry name" value="LysM domain"/>
    <property type="match status" value="1"/>
</dbReference>
<sequence length="245" mass="26058">MTPHVVKAGETIDSIAQKYQLVAETLISVNSQLSSGSITPGQTILIPPFNGRFVTVPAGATWRDLAAAYGLRADILFEINGCTEKPGRAFIPGISWGNRPSPAVDNYTGLAQWPIQSPAQIGLDYGWQNQGAGEDAFFHSGVDLLAPLDTPVMAAAAGEVILVSQEGAYGFLVVIDHGNGRQTRYAHLSRFAVGPGEKVPAGKVIGYVGSTGRPDIAPSHLHFEVRVQSPVGWAAQDPKLHLPRQ</sequence>
<dbReference type="CDD" id="cd00118">
    <property type="entry name" value="LysM"/>
    <property type="match status" value="1"/>
</dbReference>
<feature type="domain" description="LysM" evidence="1">
    <location>
        <begin position="2"/>
        <end position="46"/>
    </location>
</feature>
<reference evidence="2 3" key="1">
    <citation type="submission" date="2020-10" db="EMBL/GenBank/DDBJ databases">
        <authorList>
            <person name="Castelo-Branco R."/>
            <person name="Eusebio N."/>
            <person name="Adriana R."/>
            <person name="Vieira A."/>
            <person name="Brugerolle De Fraissinette N."/>
            <person name="Rezende De Castro R."/>
            <person name="Schneider M.P."/>
            <person name="Vasconcelos V."/>
            <person name="Leao P.N."/>
        </authorList>
    </citation>
    <scope>NUCLEOTIDE SEQUENCE [LARGE SCALE GENOMIC DNA]</scope>
    <source>
        <strain evidence="2 3">LEGE 00031</strain>
    </source>
</reference>